<keyword evidence="2" id="KW-0489">Methyltransferase</keyword>
<dbReference type="Pfam" id="PF06080">
    <property type="entry name" value="DUF938"/>
    <property type="match status" value="1"/>
</dbReference>
<dbReference type="InterPro" id="IPR029063">
    <property type="entry name" value="SAM-dependent_MTases_sf"/>
</dbReference>
<evidence type="ECO:0000313" key="2">
    <source>
        <dbReference type="EMBL" id="OAP92574.1"/>
    </source>
</evidence>
<gene>
    <name evidence="2" type="ORF">A4U53_26140</name>
    <name evidence="1" type="ORF">GR204_14400</name>
</gene>
<dbReference type="PANTHER" id="PTHR20974">
    <property type="entry name" value="UPF0585 PROTEIN CG18661"/>
    <property type="match status" value="1"/>
</dbReference>
<name>A0A179BNI6_RHILE</name>
<comment type="caution">
    <text evidence="2">The sequence shown here is derived from an EMBL/GenBank/DDBJ whole genome shotgun (WGS) entry which is preliminary data.</text>
</comment>
<dbReference type="GO" id="GO:0008168">
    <property type="term" value="F:methyltransferase activity"/>
    <property type="evidence" value="ECO:0007669"/>
    <property type="project" value="UniProtKB-KW"/>
</dbReference>
<reference evidence="1 3" key="2">
    <citation type="submission" date="2019-12" db="EMBL/GenBank/DDBJ databases">
        <title>Rhizobium genotypes associated with high levels of biological nitrogen fixation by grain legumes in a temperate-maritime cropping system.</title>
        <authorList>
            <person name="Maluk M."/>
            <person name="Francesc Ferrando Molina F."/>
            <person name="Lopez Del Egido L."/>
            <person name="Lafos M."/>
            <person name="Langarica-Fuentes A."/>
            <person name="Gebre Yohannes G."/>
            <person name="Young M.W."/>
            <person name="Martin P."/>
            <person name="Gantlett R."/>
            <person name="Kenicer G."/>
            <person name="Hawes C."/>
            <person name="Begg G.S."/>
            <person name="Quilliam R.S."/>
            <person name="Squire G.R."/>
            <person name="Poole P.S."/>
            <person name="Young P.W."/>
            <person name="Iannetta P.M."/>
            <person name="James E.K."/>
        </authorList>
    </citation>
    <scope>NUCLEOTIDE SEQUENCE [LARGE SCALE GENOMIC DNA]</scope>
    <source>
        <strain evidence="1 3">JHI1096</strain>
    </source>
</reference>
<dbReference type="PANTHER" id="PTHR20974:SF0">
    <property type="entry name" value="UPF0585 PROTEIN CG18661"/>
    <property type="match status" value="1"/>
</dbReference>
<dbReference type="SUPFAM" id="SSF53335">
    <property type="entry name" value="S-adenosyl-L-methionine-dependent methyltransferases"/>
    <property type="match status" value="1"/>
</dbReference>
<dbReference type="InterPro" id="IPR010342">
    <property type="entry name" value="DUF938"/>
</dbReference>
<accession>A0A179BNI6</accession>
<protein>
    <submittedName>
        <fullName evidence="1">DUF938 domain-containing protein</fullName>
    </submittedName>
    <submittedName>
        <fullName evidence="2">SAM-dependent methyltransferase</fullName>
    </submittedName>
</protein>
<organism evidence="2">
    <name type="scientific">Rhizobium leguminosarum</name>
    <dbReference type="NCBI Taxonomy" id="384"/>
    <lineage>
        <taxon>Bacteria</taxon>
        <taxon>Pseudomonadati</taxon>
        <taxon>Pseudomonadota</taxon>
        <taxon>Alphaproteobacteria</taxon>
        <taxon>Hyphomicrobiales</taxon>
        <taxon>Rhizobiaceae</taxon>
        <taxon>Rhizobium/Agrobacterium group</taxon>
        <taxon>Rhizobium</taxon>
    </lineage>
</organism>
<dbReference type="Proteomes" id="UP000471560">
    <property type="component" value="Unassembled WGS sequence"/>
</dbReference>
<dbReference type="AlphaFoldDB" id="A0A179BNI6"/>
<reference evidence="2" key="1">
    <citation type="submission" date="2016-04" db="EMBL/GenBank/DDBJ databases">
        <title>Fast-growing isolate from the root nodules of Vavilovia formosa.</title>
        <authorList>
            <person name="Kimeklis A."/>
            <person name="Safronova V."/>
            <person name="Belimov A."/>
            <person name="Andronov E."/>
        </authorList>
    </citation>
    <scope>NUCLEOTIDE SEQUENCE [LARGE SCALE GENOMIC DNA]</scope>
    <source>
        <strain evidence="2">Vaf-46</strain>
    </source>
</reference>
<evidence type="ECO:0000313" key="1">
    <source>
        <dbReference type="EMBL" id="NEI35167.1"/>
    </source>
</evidence>
<dbReference type="RefSeq" id="WP_064248625.1">
    <property type="nucleotide sequence ID" value="NZ_WUEZ01000014.1"/>
</dbReference>
<dbReference type="GO" id="GO:0032259">
    <property type="term" value="P:methylation"/>
    <property type="evidence" value="ECO:0007669"/>
    <property type="project" value="UniProtKB-KW"/>
</dbReference>
<sequence>MPPEKKDRSPVALEQRDISADQRMFSPSVARNSAPIVAVLKRVLPTRGAVLEIGCGTGEHAVCFAGAMPNLTWQPSDPDADARTSTSSWIKFAGLKNVLAPRDIDVCSGQWGVEQTGHFDAIVSINMIHIAPWAASLGLFAGAGRLLHAGGLLLLYGPFMRDGAHNAPSNAAFDAALKERNPSWGVRDIADLEQVGGAAGLNLRETIEMPTNNTLLVFSSGSA</sequence>
<dbReference type="EMBL" id="WUEZ01000014">
    <property type="protein sequence ID" value="NEI35167.1"/>
    <property type="molecule type" value="Genomic_DNA"/>
</dbReference>
<keyword evidence="2" id="KW-0808">Transferase</keyword>
<dbReference type="EMBL" id="LWBS01000326">
    <property type="protein sequence ID" value="OAP92574.1"/>
    <property type="molecule type" value="Genomic_DNA"/>
</dbReference>
<evidence type="ECO:0000313" key="3">
    <source>
        <dbReference type="Proteomes" id="UP000471560"/>
    </source>
</evidence>
<dbReference type="Gene3D" id="3.40.50.150">
    <property type="entry name" value="Vaccinia Virus protein VP39"/>
    <property type="match status" value="1"/>
</dbReference>
<proteinExistence type="predicted"/>